<dbReference type="InterPro" id="IPR050469">
    <property type="entry name" value="Diguanylate_Cyclase"/>
</dbReference>
<dbReference type="CDD" id="cd01949">
    <property type="entry name" value="GGDEF"/>
    <property type="match status" value="1"/>
</dbReference>
<dbReference type="SUPFAM" id="SSF55073">
    <property type="entry name" value="Nucleotide cyclase"/>
    <property type="match status" value="1"/>
</dbReference>
<gene>
    <name evidence="3" type="ORF">OG579_13810</name>
</gene>
<dbReference type="PROSITE" id="PS50887">
    <property type="entry name" value="GGDEF"/>
    <property type="match status" value="1"/>
</dbReference>
<accession>A0AAU4JYA7</accession>
<feature type="transmembrane region" description="Helical" evidence="1">
    <location>
        <begin position="81"/>
        <end position="100"/>
    </location>
</feature>
<keyword evidence="1" id="KW-0472">Membrane</keyword>
<dbReference type="SMART" id="SM00267">
    <property type="entry name" value="GGDEF"/>
    <property type="match status" value="1"/>
</dbReference>
<keyword evidence="4" id="KW-1185">Reference proteome</keyword>
<dbReference type="PANTHER" id="PTHR45138:SF9">
    <property type="entry name" value="DIGUANYLATE CYCLASE DGCM-RELATED"/>
    <property type="match status" value="1"/>
</dbReference>
<feature type="transmembrane region" description="Helical" evidence="1">
    <location>
        <begin position="136"/>
        <end position="153"/>
    </location>
</feature>
<dbReference type="Gene3D" id="3.30.70.270">
    <property type="match status" value="1"/>
</dbReference>
<dbReference type="InterPro" id="IPR029787">
    <property type="entry name" value="Nucleotide_cyclase"/>
</dbReference>
<evidence type="ECO:0000256" key="1">
    <source>
        <dbReference type="SAM" id="Phobius"/>
    </source>
</evidence>
<dbReference type="Proteomes" id="UP001432128">
    <property type="component" value="Chromosome"/>
</dbReference>
<dbReference type="AlphaFoldDB" id="A0AAU4JYA7"/>
<feature type="transmembrane region" description="Helical" evidence="1">
    <location>
        <begin position="50"/>
        <end position="75"/>
    </location>
</feature>
<dbReference type="GO" id="GO:1902201">
    <property type="term" value="P:negative regulation of bacterial-type flagellum-dependent cell motility"/>
    <property type="evidence" value="ECO:0007669"/>
    <property type="project" value="TreeGrafter"/>
</dbReference>
<dbReference type="GO" id="GO:0043709">
    <property type="term" value="P:cell adhesion involved in single-species biofilm formation"/>
    <property type="evidence" value="ECO:0007669"/>
    <property type="project" value="TreeGrafter"/>
</dbReference>
<sequence>MSPPDAVGAGGARTPTFGAGICRLIDLAGRWWTAPVDHLWMRTFLEKRGLATVVRLLIAAFAASMAISAIAMLVSPAGPDTAAGTCVTATSACLAAMWAVRWAFWAWLSQRMSLAFVGCADIGLAAAAYVDANPLAGLSGTLMMLIPGLYVTFFHGPAVIAVHATWSVAACAAVLLPLVTGPQPDVALVIAKGAMAMTILIAIPVASHIGLWLLRTDAAEASIDPLTRLLNRRGLTEAFRAELINSSADRDIVAVTVFDLDSFKAVNDRHGHLAGDRLLSDVATAVRRSASADLHCRLGGDEYAVAALLSTPRIPDVGEEIRTAVHRIGAPWGVTASVGTVTVPRHLLDPHTLGHQLSQILHHADRALYVAKQSGGNTVSRSVMTSL</sequence>
<feature type="transmembrane region" description="Helical" evidence="1">
    <location>
        <begin position="112"/>
        <end position="130"/>
    </location>
</feature>
<dbReference type="InterPro" id="IPR000160">
    <property type="entry name" value="GGDEF_dom"/>
</dbReference>
<dbReference type="PANTHER" id="PTHR45138">
    <property type="entry name" value="REGULATORY COMPONENTS OF SENSORY TRANSDUCTION SYSTEM"/>
    <property type="match status" value="1"/>
</dbReference>
<dbReference type="InterPro" id="IPR043128">
    <property type="entry name" value="Rev_trsase/Diguanyl_cyclase"/>
</dbReference>
<dbReference type="Pfam" id="PF00990">
    <property type="entry name" value="GGDEF"/>
    <property type="match status" value="1"/>
</dbReference>
<evidence type="ECO:0000313" key="3">
    <source>
        <dbReference type="EMBL" id="WUM18805.1"/>
    </source>
</evidence>
<organism evidence="3 4">
    <name type="scientific">Williamsia herbipolensis</name>
    <dbReference type="NCBI Taxonomy" id="1603258"/>
    <lineage>
        <taxon>Bacteria</taxon>
        <taxon>Bacillati</taxon>
        <taxon>Actinomycetota</taxon>
        <taxon>Actinomycetes</taxon>
        <taxon>Mycobacteriales</taxon>
        <taxon>Nocardiaceae</taxon>
        <taxon>Williamsia</taxon>
    </lineage>
</organism>
<dbReference type="RefSeq" id="WP_328856389.1">
    <property type="nucleotide sequence ID" value="NZ_CP108021.1"/>
</dbReference>
<dbReference type="GO" id="GO:0052621">
    <property type="term" value="F:diguanylate cyclase activity"/>
    <property type="evidence" value="ECO:0007669"/>
    <property type="project" value="TreeGrafter"/>
</dbReference>
<keyword evidence="1" id="KW-0812">Transmembrane</keyword>
<protein>
    <submittedName>
        <fullName evidence="3">GGDEF domain-containing protein</fullName>
    </submittedName>
</protein>
<evidence type="ECO:0000313" key="4">
    <source>
        <dbReference type="Proteomes" id="UP001432128"/>
    </source>
</evidence>
<name>A0AAU4JYA7_9NOCA</name>
<feature type="transmembrane region" description="Helical" evidence="1">
    <location>
        <begin position="160"/>
        <end position="180"/>
    </location>
</feature>
<dbReference type="EMBL" id="CP108021">
    <property type="protein sequence ID" value="WUM18805.1"/>
    <property type="molecule type" value="Genomic_DNA"/>
</dbReference>
<dbReference type="NCBIfam" id="TIGR00254">
    <property type="entry name" value="GGDEF"/>
    <property type="match status" value="1"/>
</dbReference>
<feature type="domain" description="GGDEF" evidence="2">
    <location>
        <begin position="251"/>
        <end position="384"/>
    </location>
</feature>
<reference evidence="3 4" key="1">
    <citation type="submission" date="2022-10" db="EMBL/GenBank/DDBJ databases">
        <title>The complete genomes of actinobacterial strains from the NBC collection.</title>
        <authorList>
            <person name="Joergensen T.S."/>
            <person name="Alvarez Arevalo M."/>
            <person name="Sterndorff E.B."/>
            <person name="Faurdal D."/>
            <person name="Vuksanovic O."/>
            <person name="Mourched A.-S."/>
            <person name="Charusanti P."/>
            <person name="Shaw S."/>
            <person name="Blin K."/>
            <person name="Weber T."/>
        </authorList>
    </citation>
    <scope>NUCLEOTIDE SEQUENCE [LARGE SCALE GENOMIC DNA]</scope>
    <source>
        <strain evidence="3 4">NBC_00319</strain>
    </source>
</reference>
<evidence type="ECO:0000259" key="2">
    <source>
        <dbReference type="PROSITE" id="PS50887"/>
    </source>
</evidence>
<proteinExistence type="predicted"/>
<dbReference type="GO" id="GO:0005886">
    <property type="term" value="C:plasma membrane"/>
    <property type="evidence" value="ECO:0007669"/>
    <property type="project" value="TreeGrafter"/>
</dbReference>
<dbReference type="KEGG" id="whr:OG579_13810"/>
<keyword evidence="1" id="KW-1133">Transmembrane helix</keyword>